<organism evidence="2 3">
    <name type="scientific">Powellomyces hirtus</name>
    <dbReference type="NCBI Taxonomy" id="109895"/>
    <lineage>
        <taxon>Eukaryota</taxon>
        <taxon>Fungi</taxon>
        <taxon>Fungi incertae sedis</taxon>
        <taxon>Chytridiomycota</taxon>
        <taxon>Chytridiomycota incertae sedis</taxon>
        <taxon>Chytridiomycetes</taxon>
        <taxon>Spizellomycetales</taxon>
        <taxon>Powellomycetaceae</taxon>
        <taxon>Powellomyces</taxon>
    </lineage>
</organism>
<dbReference type="Proteomes" id="UP000318582">
    <property type="component" value="Unassembled WGS sequence"/>
</dbReference>
<keyword evidence="3" id="KW-1185">Reference proteome</keyword>
<evidence type="ECO:0000313" key="2">
    <source>
        <dbReference type="EMBL" id="TPX61056.1"/>
    </source>
</evidence>
<accession>A0A507EBA8</accession>
<comment type="caution">
    <text evidence="2">The sequence shown here is derived from an EMBL/GenBank/DDBJ whole genome shotgun (WGS) entry which is preliminary data.</text>
</comment>
<dbReference type="AlphaFoldDB" id="A0A507EBA8"/>
<reference evidence="2 3" key="1">
    <citation type="journal article" date="2019" name="Sci. Rep.">
        <title>Comparative genomics of chytrid fungi reveal insights into the obligate biotrophic and pathogenic lifestyle of Synchytrium endobioticum.</title>
        <authorList>
            <person name="van de Vossenberg B.T.L.H."/>
            <person name="Warris S."/>
            <person name="Nguyen H.D.T."/>
            <person name="van Gent-Pelzer M.P.E."/>
            <person name="Joly D.L."/>
            <person name="van de Geest H.C."/>
            <person name="Bonants P.J.M."/>
            <person name="Smith D.S."/>
            <person name="Levesque C.A."/>
            <person name="van der Lee T.A.J."/>
        </authorList>
    </citation>
    <scope>NUCLEOTIDE SEQUENCE [LARGE SCALE GENOMIC DNA]</scope>
    <source>
        <strain evidence="2 3">CBS 809.83</strain>
    </source>
</reference>
<dbReference type="EMBL" id="QEAQ01000010">
    <property type="protein sequence ID" value="TPX61056.1"/>
    <property type="molecule type" value="Genomic_DNA"/>
</dbReference>
<evidence type="ECO:0000256" key="1">
    <source>
        <dbReference type="SAM" id="MobiDB-lite"/>
    </source>
</evidence>
<name>A0A507EBA8_9FUNG</name>
<evidence type="ECO:0000313" key="3">
    <source>
        <dbReference type="Proteomes" id="UP000318582"/>
    </source>
</evidence>
<proteinExistence type="predicted"/>
<gene>
    <name evidence="2" type="ORF">PhCBS80983_g01402</name>
</gene>
<feature type="region of interest" description="Disordered" evidence="1">
    <location>
        <begin position="144"/>
        <end position="177"/>
    </location>
</feature>
<sequence>MGVGGKTVPIAALRDWDSESLSLGIGSNPTIEDEFLRRPSVDSIASVEAGDPADAEASKLYAGLSEEQKAEVISLTYEDMLFECALEIAFEAHREEKLARSPKLEPVIPSSSLAISPYLGDLPDVDLQPSLGYLPAMDFIVDIDGDADGDADPDADADADGDADADADAIGSEDEWQ</sequence>
<protein>
    <submittedName>
        <fullName evidence="2">Uncharacterized protein</fullName>
    </submittedName>
</protein>